<organism evidence="2 3">
    <name type="scientific">Hebeloma cylindrosporum</name>
    <dbReference type="NCBI Taxonomy" id="76867"/>
    <lineage>
        <taxon>Eukaryota</taxon>
        <taxon>Fungi</taxon>
        <taxon>Dikarya</taxon>
        <taxon>Basidiomycota</taxon>
        <taxon>Agaricomycotina</taxon>
        <taxon>Agaricomycetes</taxon>
        <taxon>Agaricomycetidae</taxon>
        <taxon>Agaricales</taxon>
        <taxon>Agaricineae</taxon>
        <taxon>Hymenogastraceae</taxon>
        <taxon>Hebeloma</taxon>
    </lineage>
</organism>
<feature type="compositionally biased region" description="Polar residues" evidence="1">
    <location>
        <begin position="302"/>
        <end position="320"/>
    </location>
</feature>
<dbReference type="STRING" id="686832.A0A0C3CE61"/>
<accession>A0A0C3CE61</accession>
<dbReference type="Proteomes" id="UP000053424">
    <property type="component" value="Unassembled WGS sequence"/>
</dbReference>
<keyword evidence="3" id="KW-1185">Reference proteome</keyword>
<reference evidence="2 3" key="1">
    <citation type="submission" date="2014-04" db="EMBL/GenBank/DDBJ databases">
        <authorList>
            <consortium name="DOE Joint Genome Institute"/>
            <person name="Kuo A."/>
            <person name="Gay G."/>
            <person name="Dore J."/>
            <person name="Kohler A."/>
            <person name="Nagy L.G."/>
            <person name="Floudas D."/>
            <person name="Copeland A."/>
            <person name="Barry K.W."/>
            <person name="Cichocki N."/>
            <person name="Veneault-Fourrey C."/>
            <person name="LaButti K."/>
            <person name="Lindquist E.A."/>
            <person name="Lipzen A."/>
            <person name="Lundell T."/>
            <person name="Morin E."/>
            <person name="Murat C."/>
            <person name="Sun H."/>
            <person name="Tunlid A."/>
            <person name="Henrissat B."/>
            <person name="Grigoriev I.V."/>
            <person name="Hibbett D.S."/>
            <person name="Martin F."/>
            <person name="Nordberg H.P."/>
            <person name="Cantor M.N."/>
            <person name="Hua S.X."/>
        </authorList>
    </citation>
    <scope>NUCLEOTIDE SEQUENCE [LARGE SCALE GENOMIC DNA]</scope>
    <source>
        <strain evidence="3">h7</strain>
    </source>
</reference>
<evidence type="ECO:0000313" key="2">
    <source>
        <dbReference type="EMBL" id="KIM42499.1"/>
    </source>
</evidence>
<reference evidence="3" key="2">
    <citation type="submission" date="2015-01" db="EMBL/GenBank/DDBJ databases">
        <title>Evolutionary Origins and Diversification of the Mycorrhizal Mutualists.</title>
        <authorList>
            <consortium name="DOE Joint Genome Institute"/>
            <consortium name="Mycorrhizal Genomics Consortium"/>
            <person name="Kohler A."/>
            <person name="Kuo A."/>
            <person name="Nagy L.G."/>
            <person name="Floudas D."/>
            <person name="Copeland A."/>
            <person name="Barry K.W."/>
            <person name="Cichocki N."/>
            <person name="Veneault-Fourrey C."/>
            <person name="LaButti K."/>
            <person name="Lindquist E.A."/>
            <person name="Lipzen A."/>
            <person name="Lundell T."/>
            <person name="Morin E."/>
            <person name="Murat C."/>
            <person name="Riley R."/>
            <person name="Ohm R."/>
            <person name="Sun H."/>
            <person name="Tunlid A."/>
            <person name="Henrissat B."/>
            <person name="Grigoriev I.V."/>
            <person name="Hibbett D.S."/>
            <person name="Martin F."/>
        </authorList>
    </citation>
    <scope>NUCLEOTIDE SEQUENCE [LARGE SCALE GENOMIC DNA]</scope>
    <source>
        <strain evidence="3">h7</strain>
    </source>
</reference>
<dbReference type="AlphaFoldDB" id="A0A0C3CE61"/>
<gene>
    <name evidence="2" type="ORF">M413DRAFT_70792</name>
</gene>
<name>A0A0C3CE61_HEBCY</name>
<sequence length="332" mass="36447">IYYRQLAVKGRGSPLWIPEPNDRLPIEYRRKGICVGDVGIITDYGGFDFMFNICLPRDHPTNPDDLPDDFVPLHPPLKSTDIRGYTEFKLNSYLASTSVERSLRDGDLSYTSASEGAVVTMPQGAYSEKLGNVALFKTYLSIHGESWYKYVNGVRGREAKNGDVRLVIGCDKSATWGMATFSNLTEHNALRLKFKAIGESSFGRTYGWEYSGMAEVRAGPDAQEVDDLRMNEEAERGVVYKNQCLFMETLNATLNAEVWNKLSSESGPLFVQESASPSFNPTASTTGGPVTGSSAGFGGSRPSASQANCSNPGPTQTRPNVQFEEVVTSLVW</sequence>
<feature type="compositionally biased region" description="Polar residues" evidence="1">
    <location>
        <begin position="273"/>
        <end position="294"/>
    </location>
</feature>
<dbReference type="EMBL" id="KN831778">
    <property type="protein sequence ID" value="KIM42499.1"/>
    <property type="molecule type" value="Genomic_DNA"/>
</dbReference>
<dbReference type="HOGENOM" id="CLU_021108_1_0_1"/>
<dbReference type="OrthoDB" id="3222453at2759"/>
<feature type="region of interest" description="Disordered" evidence="1">
    <location>
        <begin position="273"/>
        <end position="320"/>
    </location>
</feature>
<evidence type="ECO:0000256" key="1">
    <source>
        <dbReference type="SAM" id="MobiDB-lite"/>
    </source>
</evidence>
<evidence type="ECO:0000313" key="3">
    <source>
        <dbReference type="Proteomes" id="UP000053424"/>
    </source>
</evidence>
<protein>
    <submittedName>
        <fullName evidence="2">Uncharacterized protein</fullName>
    </submittedName>
</protein>
<feature type="non-terminal residue" evidence="2">
    <location>
        <position position="332"/>
    </location>
</feature>
<proteinExistence type="predicted"/>